<protein>
    <recommendedName>
        <fullName evidence="9">Sodium/hydrogen exchanger</fullName>
    </recommendedName>
</protein>
<dbReference type="EMBL" id="CP003004">
    <property type="protein sequence ID" value="AEO57832.1"/>
    <property type="molecule type" value="Genomic_DNA"/>
</dbReference>
<reference evidence="13 14" key="1">
    <citation type="journal article" date="2011" name="Nat. Biotechnol.">
        <title>Comparative genomic analysis of the thermophilic biomass-degrading fungi Myceliophthora thermophila and Thielavia terrestris.</title>
        <authorList>
            <person name="Berka R.M."/>
            <person name="Grigoriev I.V."/>
            <person name="Otillar R."/>
            <person name="Salamov A."/>
            <person name="Grimwood J."/>
            <person name="Reid I."/>
            <person name="Ishmael N."/>
            <person name="John T."/>
            <person name="Darmond C."/>
            <person name="Moisan M.-C."/>
            <person name="Henrissat B."/>
            <person name="Coutinho P.M."/>
            <person name="Lombard V."/>
            <person name="Natvig D.O."/>
            <person name="Lindquist E."/>
            <person name="Schmutz J."/>
            <person name="Lucas S."/>
            <person name="Harris P."/>
            <person name="Powlowski J."/>
            <person name="Bellemare A."/>
            <person name="Taylor D."/>
            <person name="Butler G."/>
            <person name="de Vries R.P."/>
            <person name="Allijn I.E."/>
            <person name="van den Brink J."/>
            <person name="Ushinsky S."/>
            <person name="Storms R."/>
            <person name="Powell A.J."/>
            <person name="Paulsen I.T."/>
            <person name="Elbourne L.D.H."/>
            <person name="Baker S.E."/>
            <person name="Magnuson J."/>
            <person name="LaBoissiere S."/>
            <person name="Clutterbuck A.J."/>
            <person name="Martinez D."/>
            <person name="Wogulis M."/>
            <person name="de Leon A.L."/>
            <person name="Rey M.W."/>
            <person name="Tsang A."/>
        </authorList>
    </citation>
    <scope>NUCLEOTIDE SEQUENCE [LARGE SCALE GENOMIC DNA]</scope>
    <source>
        <strain evidence="14">ATCC 42464 / BCRC 31852 / DSM 1799</strain>
    </source>
</reference>
<sequence length="697" mass="74765">MLGQTIASALMGLAKREEEDPAGEDAPKQENNASWAIFILLMLLIVAFCTSYTMQQRKITAIHETVISIFGGMTVGLILRVSGFDSIRDLVNFNYQYFFNLLLPPIILSSGYELHQANFFRNIGTILTFAFAGTFISAVGIGVLLWLYTAISLEGLDVSFIDAISVGATLSATDPVTILAIFNTFKVDPKLYTIIFGESILNDAVAIVIFESAQSAATKGGGIGIWSALHGIWYFLSEFFGSLSIGALVGVLTALGLKYTYVRRYPNIESSLVVLIAYATYFFAQAIGMSGIVALLFCGITLKHYAYFNMSRRTQLTTKYFFQVTAQLSENFIFIYLGLALFTEKNLVYQPLLIIVTVLAVCAARWLAVFPLSRAINWFIRYRARRQGREVADELPYSYQAMLFWAGLRGAVGVALSALFTAKETQALQATVLVVVVLTVIIFGGTTARMLEILGIRTGVTEDVDSDDEFDIEAIGGGLYKRSDDSAIGYNARSRNRGSTVPLSTVHADTGRNGRAGGSSASGDRGAGGWASGHRSPNTAPVARQAGSSRSRNKGQKGNGDDYERSELLGTPSSGRDTDSEFGSDIDISDLPPPAPAPAPRARSPMLAPPGGAHHEGGPGSNSSSNSSSSSSSTRQSGPGEGGSSQQQTPLTATAAIRQLFRTEDPTALLRQLDEDFIKPHLLLDGAAGRGGGNGSH</sequence>
<keyword evidence="3 9" id="KW-0812">Transmembrane</keyword>
<dbReference type="HOGENOM" id="CLU_005912_5_2_1"/>
<keyword evidence="8 9" id="KW-0739">Sodium transport</keyword>
<comment type="similarity">
    <text evidence="9">Belongs to the monovalent cation:proton antiporter 1 (CPA1) transporter (TC 2.A.36) family.</text>
</comment>
<dbReference type="NCBIfam" id="TIGR00840">
    <property type="entry name" value="b_cpa1"/>
    <property type="match status" value="1"/>
</dbReference>
<dbReference type="PANTHER" id="PTHR10110">
    <property type="entry name" value="SODIUM/HYDROGEN EXCHANGER"/>
    <property type="match status" value="1"/>
</dbReference>
<dbReference type="OMA" id="FTYVRRF"/>
<accession>G2QEP9</accession>
<dbReference type="GO" id="GO:0005769">
    <property type="term" value="C:early endosome"/>
    <property type="evidence" value="ECO:0007669"/>
    <property type="project" value="TreeGrafter"/>
</dbReference>
<dbReference type="KEGG" id="mtm:MYCTH_2304509"/>
<feature type="transmembrane region" description="Helical" evidence="11">
    <location>
        <begin position="65"/>
        <end position="83"/>
    </location>
</feature>
<feature type="transmembrane region" description="Helical" evidence="11">
    <location>
        <begin position="354"/>
        <end position="380"/>
    </location>
</feature>
<dbReference type="STRING" id="573729.G2QEP9"/>
<dbReference type="OrthoDB" id="196264at2759"/>
<evidence type="ECO:0000256" key="9">
    <source>
        <dbReference type="RuleBase" id="RU003722"/>
    </source>
</evidence>
<organism evidence="13 14">
    <name type="scientific">Thermothelomyces thermophilus (strain ATCC 42464 / BCRC 31852 / DSM 1799)</name>
    <name type="common">Sporotrichum thermophile</name>
    <dbReference type="NCBI Taxonomy" id="573729"/>
    <lineage>
        <taxon>Eukaryota</taxon>
        <taxon>Fungi</taxon>
        <taxon>Dikarya</taxon>
        <taxon>Ascomycota</taxon>
        <taxon>Pezizomycotina</taxon>
        <taxon>Sordariomycetes</taxon>
        <taxon>Sordariomycetidae</taxon>
        <taxon>Sordariales</taxon>
        <taxon>Chaetomiaceae</taxon>
        <taxon>Thermothelomyces</taxon>
    </lineage>
</organism>
<gene>
    <name evidence="13" type="ORF">MYCTH_2304509</name>
</gene>
<keyword evidence="2 9" id="KW-0813">Transport</keyword>
<feature type="transmembrane region" description="Helical" evidence="11">
    <location>
        <begin position="231"/>
        <end position="255"/>
    </location>
</feature>
<evidence type="ECO:0000256" key="11">
    <source>
        <dbReference type="SAM" id="Phobius"/>
    </source>
</evidence>
<evidence type="ECO:0000256" key="6">
    <source>
        <dbReference type="ARBA" id="ARBA00023065"/>
    </source>
</evidence>
<evidence type="ECO:0000259" key="12">
    <source>
        <dbReference type="Pfam" id="PF00999"/>
    </source>
</evidence>
<evidence type="ECO:0000256" key="2">
    <source>
        <dbReference type="ARBA" id="ARBA00022448"/>
    </source>
</evidence>
<dbReference type="eggNOG" id="KOG1965">
    <property type="taxonomic scope" value="Eukaryota"/>
</dbReference>
<dbReference type="GeneID" id="11507703"/>
<feature type="compositionally biased region" description="Low complexity" evidence="10">
    <location>
        <begin position="600"/>
        <end position="612"/>
    </location>
</feature>
<keyword evidence="4 11" id="KW-1133">Transmembrane helix</keyword>
<dbReference type="GO" id="GO:0007035">
    <property type="term" value="P:vacuolar acidification"/>
    <property type="evidence" value="ECO:0007669"/>
    <property type="project" value="TreeGrafter"/>
</dbReference>
<evidence type="ECO:0000256" key="3">
    <source>
        <dbReference type="ARBA" id="ARBA00022692"/>
    </source>
</evidence>
<dbReference type="PANTHER" id="PTHR10110:SF187">
    <property type="entry name" value="SODIUM_HYDROGEN EXCHANGER"/>
    <property type="match status" value="1"/>
</dbReference>
<dbReference type="InterPro" id="IPR018422">
    <property type="entry name" value="Cation/H_exchanger_CPA1"/>
</dbReference>
<feature type="domain" description="Cation/H+ exchanger transmembrane" evidence="12">
    <location>
        <begin position="47"/>
        <end position="452"/>
    </location>
</feature>
<dbReference type="InParanoid" id="G2QEP9"/>
<evidence type="ECO:0000313" key="13">
    <source>
        <dbReference type="EMBL" id="AEO57832.1"/>
    </source>
</evidence>
<keyword evidence="9" id="KW-0050">Antiport</keyword>
<keyword evidence="7 11" id="KW-0472">Membrane</keyword>
<evidence type="ECO:0000256" key="4">
    <source>
        <dbReference type="ARBA" id="ARBA00022989"/>
    </source>
</evidence>
<feature type="compositionally biased region" description="Low complexity" evidence="10">
    <location>
        <begin position="621"/>
        <end position="648"/>
    </location>
</feature>
<keyword evidence="6 9" id="KW-0406">Ion transport</keyword>
<evidence type="ECO:0000313" key="14">
    <source>
        <dbReference type="Proteomes" id="UP000007322"/>
    </source>
</evidence>
<dbReference type="PRINTS" id="PR01084">
    <property type="entry name" value="NAHEXCHNGR"/>
</dbReference>
<feature type="transmembrane region" description="Helical" evidence="11">
    <location>
        <begin position="275"/>
        <end position="300"/>
    </location>
</feature>
<dbReference type="FunCoup" id="G2QEP9">
    <property type="interactions" value="339"/>
</dbReference>
<dbReference type="AlphaFoldDB" id="G2QEP9"/>
<evidence type="ECO:0000256" key="7">
    <source>
        <dbReference type="ARBA" id="ARBA00023136"/>
    </source>
</evidence>
<dbReference type="Gene3D" id="6.10.140.1330">
    <property type="match status" value="1"/>
</dbReference>
<dbReference type="VEuPathDB" id="FungiDB:MYCTH_2304509"/>
<feature type="transmembrane region" description="Helical" evidence="11">
    <location>
        <begin position="320"/>
        <end position="342"/>
    </location>
</feature>
<comment type="subcellular location">
    <subcellularLocation>
        <location evidence="1">Membrane</location>
        <topology evidence="1">Multi-pass membrane protein</topology>
    </subcellularLocation>
</comment>
<feature type="region of interest" description="Disordered" evidence="10">
    <location>
        <begin position="491"/>
        <end position="654"/>
    </location>
</feature>
<dbReference type="Pfam" id="PF00999">
    <property type="entry name" value="Na_H_Exchanger"/>
    <property type="match status" value="1"/>
</dbReference>
<dbReference type="InterPro" id="IPR004709">
    <property type="entry name" value="NaH_exchanger"/>
</dbReference>
<dbReference type="Proteomes" id="UP000007322">
    <property type="component" value="Chromosome 3"/>
</dbReference>
<feature type="transmembrane region" description="Helical" evidence="11">
    <location>
        <begin position="126"/>
        <end position="148"/>
    </location>
</feature>
<evidence type="ECO:0000256" key="1">
    <source>
        <dbReference type="ARBA" id="ARBA00004141"/>
    </source>
</evidence>
<dbReference type="InterPro" id="IPR006153">
    <property type="entry name" value="Cation/H_exchanger_TM"/>
</dbReference>
<dbReference type="GO" id="GO:0005770">
    <property type="term" value="C:late endosome"/>
    <property type="evidence" value="ECO:0007669"/>
    <property type="project" value="TreeGrafter"/>
</dbReference>
<feature type="transmembrane region" description="Helical" evidence="11">
    <location>
        <begin position="33"/>
        <end position="53"/>
    </location>
</feature>
<dbReference type="GO" id="GO:0015386">
    <property type="term" value="F:potassium:proton antiporter activity"/>
    <property type="evidence" value="ECO:0007669"/>
    <property type="project" value="TreeGrafter"/>
</dbReference>
<dbReference type="RefSeq" id="XP_003663077.1">
    <property type="nucleotide sequence ID" value="XM_003663029.1"/>
</dbReference>
<evidence type="ECO:0000256" key="8">
    <source>
        <dbReference type="ARBA" id="ARBA00023201"/>
    </source>
</evidence>
<dbReference type="GO" id="GO:0015385">
    <property type="term" value="F:sodium:proton antiporter activity"/>
    <property type="evidence" value="ECO:0007669"/>
    <property type="project" value="InterPro"/>
</dbReference>
<keyword evidence="5" id="KW-0915">Sodium</keyword>
<dbReference type="GO" id="GO:0000329">
    <property type="term" value="C:fungal-type vacuole membrane"/>
    <property type="evidence" value="ECO:0007669"/>
    <property type="project" value="TreeGrafter"/>
</dbReference>
<evidence type="ECO:0000256" key="10">
    <source>
        <dbReference type="SAM" id="MobiDB-lite"/>
    </source>
</evidence>
<name>G2QEP9_THET4</name>
<proteinExistence type="inferred from homology"/>
<feature type="transmembrane region" description="Helical" evidence="11">
    <location>
        <begin position="427"/>
        <end position="448"/>
    </location>
</feature>
<keyword evidence="14" id="KW-1185">Reference proteome</keyword>
<evidence type="ECO:0000256" key="5">
    <source>
        <dbReference type="ARBA" id="ARBA00023053"/>
    </source>
</evidence>
<feature type="transmembrane region" description="Helical" evidence="11">
    <location>
        <begin position="95"/>
        <end position="114"/>
    </location>
</feature>